<proteinExistence type="inferred from homology"/>
<feature type="repeat" description="WD" evidence="6">
    <location>
        <begin position="667"/>
        <end position="707"/>
    </location>
</feature>
<dbReference type="AlphaFoldDB" id="A0AAN8I5P5"/>
<dbReference type="InterPro" id="IPR015943">
    <property type="entry name" value="WD40/YVTN_repeat-like_dom_sf"/>
</dbReference>
<comment type="caution">
    <text evidence="8">The sequence shown here is derived from an EMBL/GenBank/DDBJ whole genome shotgun (WGS) entry which is preliminary data.</text>
</comment>
<organism evidence="8 9">
    <name type="scientific">Knufia fluminis</name>
    <dbReference type="NCBI Taxonomy" id="191047"/>
    <lineage>
        <taxon>Eukaryota</taxon>
        <taxon>Fungi</taxon>
        <taxon>Dikarya</taxon>
        <taxon>Ascomycota</taxon>
        <taxon>Pezizomycotina</taxon>
        <taxon>Eurotiomycetes</taxon>
        <taxon>Chaetothyriomycetidae</taxon>
        <taxon>Chaetothyriales</taxon>
        <taxon>Trichomeriaceae</taxon>
        <taxon>Knufia</taxon>
    </lineage>
</organism>
<dbReference type="Proteomes" id="UP001316803">
    <property type="component" value="Unassembled WGS sequence"/>
</dbReference>
<evidence type="ECO:0000313" key="8">
    <source>
        <dbReference type="EMBL" id="KAK5955832.1"/>
    </source>
</evidence>
<keyword evidence="4" id="KW-0833">Ubl conjugation pathway</keyword>
<feature type="region of interest" description="Disordered" evidence="7">
    <location>
        <begin position="156"/>
        <end position="175"/>
    </location>
</feature>
<dbReference type="PANTHER" id="PTHR22852:SF0">
    <property type="entry name" value="DENTICLELESS PROTEIN HOMOLOG"/>
    <property type="match status" value="1"/>
</dbReference>
<dbReference type="PROSITE" id="PS00678">
    <property type="entry name" value="WD_REPEATS_1"/>
    <property type="match status" value="1"/>
</dbReference>
<dbReference type="InterPro" id="IPR036322">
    <property type="entry name" value="WD40_repeat_dom_sf"/>
</dbReference>
<dbReference type="Gene3D" id="2.130.10.10">
    <property type="entry name" value="YVTN repeat-like/Quinoprotein amine dehydrogenase"/>
    <property type="match status" value="3"/>
</dbReference>
<dbReference type="PANTHER" id="PTHR22852">
    <property type="entry name" value="LETHAL 2 DENTICLELESS PROTEIN RETINOIC ACID-REGULATED NUCLEAR MATRIX-ASSOCIATED PROTEIN"/>
    <property type="match status" value="1"/>
</dbReference>
<dbReference type="InterPro" id="IPR051865">
    <property type="entry name" value="WD-repeat_CDT2_adapter"/>
</dbReference>
<evidence type="ECO:0000256" key="3">
    <source>
        <dbReference type="ARBA" id="ARBA00022737"/>
    </source>
</evidence>
<feature type="compositionally biased region" description="Acidic residues" evidence="7">
    <location>
        <begin position="156"/>
        <end position="170"/>
    </location>
</feature>
<dbReference type="SMART" id="SM00320">
    <property type="entry name" value="WD40"/>
    <property type="match status" value="6"/>
</dbReference>
<dbReference type="EMBL" id="JAKLMC020000006">
    <property type="protein sequence ID" value="KAK5955832.1"/>
    <property type="molecule type" value="Genomic_DNA"/>
</dbReference>
<keyword evidence="3" id="KW-0677">Repeat</keyword>
<dbReference type="SUPFAM" id="SSF50978">
    <property type="entry name" value="WD40 repeat-like"/>
    <property type="match status" value="1"/>
</dbReference>
<comment type="pathway">
    <text evidence="1">Protein modification; protein ubiquitination.</text>
</comment>
<feature type="region of interest" description="Disordered" evidence="7">
    <location>
        <begin position="595"/>
        <end position="647"/>
    </location>
</feature>
<protein>
    <submittedName>
        <fullName evidence="8">Uncharacterized protein</fullName>
    </submittedName>
</protein>
<evidence type="ECO:0000256" key="2">
    <source>
        <dbReference type="ARBA" id="ARBA00022574"/>
    </source>
</evidence>
<dbReference type="GO" id="GO:0043161">
    <property type="term" value="P:proteasome-mediated ubiquitin-dependent protein catabolic process"/>
    <property type="evidence" value="ECO:0007669"/>
    <property type="project" value="TreeGrafter"/>
</dbReference>
<evidence type="ECO:0000256" key="7">
    <source>
        <dbReference type="SAM" id="MobiDB-lite"/>
    </source>
</evidence>
<name>A0AAN8I5P5_9EURO</name>
<keyword evidence="2 6" id="KW-0853">WD repeat</keyword>
<evidence type="ECO:0000313" key="9">
    <source>
        <dbReference type="Proteomes" id="UP001316803"/>
    </source>
</evidence>
<keyword evidence="9" id="KW-1185">Reference proteome</keyword>
<reference evidence="8 9" key="1">
    <citation type="submission" date="2022-12" db="EMBL/GenBank/DDBJ databases">
        <title>Genomic features and morphological characterization of a novel Knufia sp. strain isolated from spacecraft assembly facility.</title>
        <authorList>
            <person name="Teixeira M."/>
            <person name="Chander A.M."/>
            <person name="Stajich J.E."/>
            <person name="Venkateswaran K."/>
        </authorList>
    </citation>
    <scope>NUCLEOTIDE SEQUENCE [LARGE SCALE GENOMIC DNA]</scope>
    <source>
        <strain evidence="8 9">FJI-L2-BK-P2</strain>
    </source>
</reference>
<feature type="repeat" description="WD" evidence="6">
    <location>
        <begin position="321"/>
        <end position="357"/>
    </location>
</feature>
<feature type="compositionally biased region" description="Low complexity" evidence="7">
    <location>
        <begin position="608"/>
        <end position="621"/>
    </location>
</feature>
<feature type="region of interest" description="Disordered" evidence="7">
    <location>
        <begin position="1"/>
        <end position="149"/>
    </location>
</feature>
<dbReference type="PROSITE" id="PS50082">
    <property type="entry name" value="WD_REPEATS_2"/>
    <property type="match status" value="3"/>
</dbReference>
<gene>
    <name evidence="8" type="ORF">OHC33_003473</name>
</gene>
<accession>A0AAN8I5P5</accession>
<evidence type="ECO:0000256" key="1">
    <source>
        <dbReference type="ARBA" id="ARBA00004906"/>
    </source>
</evidence>
<dbReference type="GO" id="GO:0005634">
    <property type="term" value="C:nucleus"/>
    <property type="evidence" value="ECO:0007669"/>
    <property type="project" value="TreeGrafter"/>
</dbReference>
<feature type="repeat" description="WD" evidence="6">
    <location>
        <begin position="279"/>
        <end position="320"/>
    </location>
</feature>
<feature type="compositionally biased region" description="Low complexity" evidence="7">
    <location>
        <begin position="126"/>
        <end position="137"/>
    </location>
</feature>
<evidence type="ECO:0000256" key="6">
    <source>
        <dbReference type="PROSITE-ProRule" id="PRU00221"/>
    </source>
</evidence>
<sequence>MDQTPTRASRSRHVEVNVLDEENRQSEGRVQNGRIRKPPPITPRRFNKFFTPRPKNATEAVKTSRKALRTISSSNLNTRRLPALQEDAAEDYLPANENQNSRKKRKYSLISSAQSTPPARSVNFLPSSQDPIPSSPIKYGRDAADDDVDVDSDVSTDIDEDAWSGDEDEVLPTGPRIVPYKQTSTSRSLFSSRLTGRRRVHIAEPSNLWQAETANFYSNPEDVNVDLRARQTPIIPFSMSACHTNPVVATGDEEGVIRFLNTANADEGEQGFCKTVLSFQPHDNAVMDLTFSFDDNFIATASGDQTCQIVDVQAQRSLYSLRAHTASVKRIEFQPGSGDKILASAGRDGTVCLWDLRVKGQALGGGRRARMHVTEMAQDMTVLAPVLEIFDGHNPNPKNKNVSQKSKQSTLAARSDFSITSLSFLDSSRSNLLATASEVETVIKLWDLRQSQISARKKGHSQLPVAATEEPRSHEIHRKFGINSLAMNTDRSRLFALSRDHTVYAYSTSHLILGTTPEMTPSTNASRKSLAPMRTESATGLGPLYALRHPSLRVATFWPRLSIRKCDRSNSELLAVASTDDCTILFPTSEKYQTASTRTIPSLHDPATKTSSSSSANSSATGPHNDTVPTSRPSIRRSATSSFTSLFTRERQEEDNLPIYYHGTPLVNGHRKEVTSVVWSSEGNLVTASDDFNVRCWRESAGEGRRMRDLSRKKDAASLLRSGWADVGVVGWDEED</sequence>
<dbReference type="GO" id="GO:0030674">
    <property type="term" value="F:protein-macromolecule adaptor activity"/>
    <property type="evidence" value="ECO:0007669"/>
    <property type="project" value="TreeGrafter"/>
</dbReference>
<feature type="compositionally biased region" description="Polar residues" evidence="7">
    <location>
        <begin position="109"/>
        <end position="118"/>
    </location>
</feature>
<feature type="compositionally biased region" description="Polar residues" evidence="7">
    <location>
        <begin position="622"/>
        <end position="647"/>
    </location>
</feature>
<dbReference type="InterPro" id="IPR001680">
    <property type="entry name" value="WD40_rpt"/>
</dbReference>
<dbReference type="Pfam" id="PF00400">
    <property type="entry name" value="WD40"/>
    <property type="match status" value="3"/>
</dbReference>
<comment type="similarity">
    <text evidence="5">Belongs to the WD repeat cdt2 family.</text>
</comment>
<evidence type="ECO:0000256" key="4">
    <source>
        <dbReference type="ARBA" id="ARBA00022786"/>
    </source>
</evidence>
<evidence type="ECO:0000256" key="5">
    <source>
        <dbReference type="ARBA" id="ARBA00038344"/>
    </source>
</evidence>
<dbReference type="PROSITE" id="PS50294">
    <property type="entry name" value="WD_REPEATS_REGION"/>
    <property type="match status" value="2"/>
</dbReference>
<dbReference type="InterPro" id="IPR019775">
    <property type="entry name" value="WD40_repeat_CS"/>
</dbReference>